<evidence type="ECO:0000256" key="3">
    <source>
        <dbReference type="ARBA" id="ARBA00022741"/>
    </source>
</evidence>
<evidence type="ECO:0000256" key="12">
    <source>
        <dbReference type="ARBA" id="ARBA00044550"/>
    </source>
</evidence>
<reference evidence="15 16" key="1">
    <citation type="submission" date="2020-05" db="EMBL/GenBank/DDBJ databases">
        <title>Complete genome sequence of Gemmatimonas greenlandica TET16.</title>
        <authorList>
            <person name="Zeng Y."/>
        </authorList>
    </citation>
    <scope>NUCLEOTIDE SEQUENCE [LARGE SCALE GENOMIC DNA]</scope>
    <source>
        <strain evidence="15 16">TET16</strain>
    </source>
</reference>
<organism evidence="15 16">
    <name type="scientific">Gemmatimonas groenlandica</name>
    <dbReference type="NCBI Taxonomy" id="2732249"/>
    <lineage>
        <taxon>Bacteria</taxon>
        <taxon>Pseudomonadati</taxon>
        <taxon>Gemmatimonadota</taxon>
        <taxon>Gemmatimonadia</taxon>
        <taxon>Gemmatimonadales</taxon>
        <taxon>Gemmatimonadaceae</taxon>
        <taxon>Gemmatimonas</taxon>
    </lineage>
</organism>
<feature type="domain" description="Helicase ATP-binding" evidence="13">
    <location>
        <begin position="38"/>
        <end position="206"/>
    </location>
</feature>
<evidence type="ECO:0000313" key="16">
    <source>
        <dbReference type="Proteomes" id="UP000500938"/>
    </source>
</evidence>
<dbReference type="InterPro" id="IPR014001">
    <property type="entry name" value="Helicase_ATP-bd"/>
</dbReference>
<sequence>MPIARTTSAGYGTLELARVTLRETFGYPDFRPPQIRAVQSVVSGRDALLVLPTGGGKSLCYQVPALVRNGLTVVISPLISLMKDQVDALQRKGVSAAFINSTLSVSEVADRMARARDGSLKLLYLAPERLEAGRVLQQLVEVGVQLLAVDEAHCISEWGHDFRPSYRRIGLIRERLGTPQTVALTATATPDVRRDIVRQLALRDVEVVVAGFDRTNLTYYVTPVRTQPDKDRAAIRLLRTFDAPAIVYAPTRKAVERVTSVLVRGRIRAVAYHAGLDDALRQRAQDAFMQERARVIVATSAFGMGIDKPDVRLVVHHSMPGSLEAYYQEAGRAGRDGEPSTCVLLHAYPDRFTHEFFIGSAHPERSVIERTWRMLRSLVDRHGLVAFTVDELAKRAPASLGERKVGAALRVLIKAGACKAEAAPMGRVSVRLLASPERIIGELTGDRAFDREVLRALWRAVGSKLELGATIDLDRLSRGLGGSMALVPVLERLAAQQFVTWTRTGAAVRLDPRAKRADWLPVEWTAIDRRRRSDLNRLDAMQRYAQTRYCRRAFVLRYFGDPEVRSQCAACDRCLGTTEVLPPASTKQSDRGRSRPL</sequence>
<dbReference type="GO" id="GO:0030894">
    <property type="term" value="C:replisome"/>
    <property type="evidence" value="ECO:0007669"/>
    <property type="project" value="TreeGrafter"/>
</dbReference>
<proteinExistence type="inferred from homology"/>
<name>A0A6M4IM93_9BACT</name>
<dbReference type="InterPro" id="IPR001650">
    <property type="entry name" value="Helicase_C-like"/>
</dbReference>
<keyword evidence="6" id="KW-0067">ATP-binding</keyword>
<dbReference type="GO" id="GO:0003677">
    <property type="term" value="F:DNA binding"/>
    <property type="evidence" value="ECO:0007669"/>
    <property type="project" value="UniProtKB-KW"/>
</dbReference>
<dbReference type="InterPro" id="IPR036388">
    <property type="entry name" value="WH-like_DNA-bd_sf"/>
</dbReference>
<comment type="similarity">
    <text evidence="1">Belongs to the helicase family. RecQ subfamily.</text>
</comment>
<keyword evidence="7" id="KW-0238">DNA-binding</keyword>
<dbReference type="PANTHER" id="PTHR13710:SF105">
    <property type="entry name" value="ATP-DEPENDENT DNA HELICASE Q1"/>
    <property type="match status" value="1"/>
</dbReference>
<dbReference type="GO" id="GO:0043138">
    <property type="term" value="F:3'-5' DNA helicase activity"/>
    <property type="evidence" value="ECO:0007669"/>
    <property type="project" value="UniProtKB-EC"/>
</dbReference>
<dbReference type="InterPro" id="IPR011545">
    <property type="entry name" value="DEAD/DEAH_box_helicase_dom"/>
</dbReference>
<feature type="domain" description="Helicase C-terminal" evidence="14">
    <location>
        <begin position="216"/>
        <end position="379"/>
    </location>
</feature>
<keyword evidence="8" id="KW-0413">Isomerase</keyword>
<keyword evidence="16" id="KW-1185">Reference proteome</keyword>
<evidence type="ECO:0000256" key="10">
    <source>
        <dbReference type="ARBA" id="ARBA00034808"/>
    </source>
</evidence>
<dbReference type="InterPro" id="IPR004589">
    <property type="entry name" value="DNA_helicase_ATP-dep_RecQ"/>
</dbReference>
<dbReference type="RefSeq" id="WP_171224436.1">
    <property type="nucleotide sequence ID" value="NZ_CP053085.1"/>
</dbReference>
<dbReference type="NCBIfam" id="TIGR00614">
    <property type="entry name" value="recQ_fam"/>
    <property type="match status" value="1"/>
</dbReference>
<dbReference type="EC" id="5.6.2.4" evidence="10"/>
<dbReference type="GO" id="GO:0009378">
    <property type="term" value="F:four-way junction helicase activity"/>
    <property type="evidence" value="ECO:0007669"/>
    <property type="project" value="TreeGrafter"/>
</dbReference>
<dbReference type="GO" id="GO:0046872">
    <property type="term" value="F:metal ion binding"/>
    <property type="evidence" value="ECO:0007669"/>
    <property type="project" value="UniProtKB-KW"/>
</dbReference>
<dbReference type="GO" id="GO:0006281">
    <property type="term" value="P:DNA repair"/>
    <property type="evidence" value="ECO:0007669"/>
    <property type="project" value="TreeGrafter"/>
</dbReference>
<dbReference type="PROSITE" id="PS51194">
    <property type="entry name" value="HELICASE_CTER"/>
    <property type="match status" value="1"/>
</dbReference>
<dbReference type="Pfam" id="PF16124">
    <property type="entry name" value="RecQ_Zn_bind"/>
    <property type="match status" value="1"/>
</dbReference>
<dbReference type="GO" id="GO:0006310">
    <property type="term" value="P:DNA recombination"/>
    <property type="evidence" value="ECO:0007669"/>
    <property type="project" value="InterPro"/>
</dbReference>
<evidence type="ECO:0000256" key="4">
    <source>
        <dbReference type="ARBA" id="ARBA00022801"/>
    </source>
</evidence>
<dbReference type="Pfam" id="PF00270">
    <property type="entry name" value="DEAD"/>
    <property type="match status" value="1"/>
</dbReference>
<evidence type="ECO:0000259" key="14">
    <source>
        <dbReference type="PROSITE" id="PS51194"/>
    </source>
</evidence>
<accession>A0A6M4IM93</accession>
<evidence type="ECO:0000256" key="5">
    <source>
        <dbReference type="ARBA" id="ARBA00022806"/>
    </source>
</evidence>
<dbReference type="PROSITE" id="PS51192">
    <property type="entry name" value="HELICASE_ATP_BIND_1"/>
    <property type="match status" value="1"/>
</dbReference>
<dbReference type="Pfam" id="PF00271">
    <property type="entry name" value="Helicase_C"/>
    <property type="match status" value="1"/>
</dbReference>
<evidence type="ECO:0000256" key="11">
    <source>
        <dbReference type="ARBA" id="ARBA00044535"/>
    </source>
</evidence>
<dbReference type="GO" id="GO:0043590">
    <property type="term" value="C:bacterial nucleoid"/>
    <property type="evidence" value="ECO:0007669"/>
    <property type="project" value="TreeGrafter"/>
</dbReference>
<dbReference type="GO" id="GO:0005524">
    <property type="term" value="F:ATP binding"/>
    <property type="evidence" value="ECO:0007669"/>
    <property type="project" value="UniProtKB-KW"/>
</dbReference>
<evidence type="ECO:0000256" key="7">
    <source>
        <dbReference type="ARBA" id="ARBA00023125"/>
    </source>
</evidence>
<evidence type="ECO:0000256" key="9">
    <source>
        <dbReference type="ARBA" id="ARBA00034617"/>
    </source>
</evidence>
<evidence type="ECO:0000313" key="15">
    <source>
        <dbReference type="EMBL" id="QJR35008.1"/>
    </source>
</evidence>
<evidence type="ECO:0000256" key="1">
    <source>
        <dbReference type="ARBA" id="ARBA00005446"/>
    </source>
</evidence>
<evidence type="ECO:0000256" key="2">
    <source>
        <dbReference type="ARBA" id="ARBA00022723"/>
    </source>
</evidence>
<keyword evidence="3" id="KW-0547">Nucleotide-binding</keyword>
<protein>
    <recommendedName>
        <fullName evidence="11">ATP-dependent DNA helicase RecQ</fullName>
        <ecNumber evidence="10">5.6.2.4</ecNumber>
    </recommendedName>
    <alternativeName>
        <fullName evidence="12">DNA 3'-5' helicase RecQ</fullName>
    </alternativeName>
</protein>
<evidence type="ECO:0000256" key="8">
    <source>
        <dbReference type="ARBA" id="ARBA00023235"/>
    </source>
</evidence>
<keyword evidence="2" id="KW-0479">Metal-binding</keyword>
<dbReference type="KEGG" id="ggr:HKW67_05515"/>
<keyword evidence="4" id="KW-0378">Hydrolase</keyword>
<dbReference type="InterPro" id="IPR032284">
    <property type="entry name" value="RecQ_Zn-bd"/>
</dbReference>
<dbReference type="AlphaFoldDB" id="A0A6M4IM93"/>
<dbReference type="SMART" id="SM00487">
    <property type="entry name" value="DEXDc"/>
    <property type="match status" value="1"/>
</dbReference>
<evidence type="ECO:0000256" key="6">
    <source>
        <dbReference type="ARBA" id="ARBA00022840"/>
    </source>
</evidence>
<dbReference type="SUPFAM" id="SSF52540">
    <property type="entry name" value="P-loop containing nucleoside triphosphate hydrolases"/>
    <property type="match status" value="1"/>
</dbReference>
<dbReference type="PANTHER" id="PTHR13710">
    <property type="entry name" value="DNA HELICASE RECQ FAMILY MEMBER"/>
    <property type="match status" value="1"/>
</dbReference>
<dbReference type="Proteomes" id="UP000500938">
    <property type="component" value="Chromosome"/>
</dbReference>
<dbReference type="FunFam" id="3.40.50.300:FF:000296">
    <property type="entry name" value="ATP-dependent DNA helicase RecQ"/>
    <property type="match status" value="1"/>
</dbReference>
<dbReference type="Gene3D" id="3.40.50.300">
    <property type="entry name" value="P-loop containing nucleotide triphosphate hydrolases"/>
    <property type="match status" value="2"/>
</dbReference>
<dbReference type="CDD" id="cd17920">
    <property type="entry name" value="DEXHc_RecQ"/>
    <property type="match status" value="1"/>
</dbReference>
<dbReference type="EMBL" id="CP053085">
    <property type="protein sequence ID" value="QJR35008.1"/>
    <property type="molecule type" value="Genomic_DNA"/>
</dbReference>
<evidence type="ECO:0000259" key="13">
    <source>
        <dbReference type="PROSITE" id="PS51192"/>
    </source>
</evidence>
<dbReference type="GO" id="GO:0005737">
    <property type="term" value="C:cytoplasm"/>
    <property type="evidence" value="ECO:0007669"/>
    <property type="project" value="TreeGrafter"/>
</dbReference>
<gene>
    <name evidence="15" type="ORF">HKW67_05515</name>
</gene>
<keyword evidence="5 15" id="KW-0347">Helicase</keyword>
<dbReference type="InterPro" id="IPR027417">
    <property type="entry name" value="P-loop_NTPase"/>
</dbReference>
<dbReference type="GO" id="GO:0016787">
    <property type="term" value="F:hydrolase activity"/>
    <property type="evidence" value="ECO:0007669"/>
    <property type="project" value="UniProtKB-KW"/>
</dbReference>
<comment type="catalytic activity">
    <reaction evidence="9">
        <text>Couples ATP hydrolysis with the unwinding of duplex DNA by translocating in the 3'-5' direction.</text>
        <dbReference type="EC" id="5.6.2.4"/>
    </reaction>
</comment>
<dbReference type="SMART" id="SM00490">
    <property type="entry name" value="HELICc"/>
    <property type="match status" value="1"/>
</dbReference>
<dbReference type="Gene3D" id="1.10.10.10">
    <property type="entry name" value="Winged helix-like DNA-binding domain superfamily/Winged helix DNA-binding domain"/>
    <property type="match status" value="1"/>
</dbReference>